<dbReference type="EMBL" id="FMTT01000005">
    <property type="protein sequence ID" value="SCW39993.1"/>
    <property type="molecule type" value="Genomic_DNA"/>
</dbReference>
<evidence type="ECO:0000313" key="2">
    <source>
        <dbReference type="Proteomes" id="UP000198601"/>
    </source>
</evidence>
<sequence length="148" mass="17776">MMTRLEYRLYAEGSETFPLLYYYDRIGRDEVALRFACDYFVKDGKVYEKTSCAVEPECYVVYVQEALDERTMLWGKPEGPRGVRMELREYREWTADYRLVDTFTFPDTLEAMLNIQANYLYAEGREWQRTCAEIDEDRETYVYYAMPV</sequence>
<gene>
    <name evidence="1" type="ORF">SAMN04487970_1005163</name>
</gene>
<dbReference type="AlphaFoldDB" id="A0A1G4Q5Y0"/>
<dbReference type="STRING" id="624147.SAMN04487970_1005163"/>
<dbReference type="Proteomes" id="UP000198601">
    <property type="component" value="Unassembled WGS sequence"/>
</dbReference>
<keyword evidence="2" id="KW-1185">Reference proteome</keyword>
<protein>
    <submittedName>
        <fullName evidence="1">Uncharacterized protein</fullName>
    </submittedName>
</protein>
<reference evidence="2" key="1">
    <citation type="submission" date="2016-10" db="EMBL/GenBank/DDBJ databases">
        <authorList>
            <person name="Varghese N."/>
            <person name="Submissions S."/>
        </authorList>
    </citation>
    <scope>NUCLEOTIDE SEQUENCE [LARGE SCALE GENOMIC DNA]</scope>
    <source>
        <strain evidence="2">CGMCC 1.8946</strain>
    </source>
</reference>
<proteinExistence type="predicted"/>
<name>A0A1G4Q5Y0_9BACL</name>
<organism evidence="1 2">
    <name type="scientific">Paenibacillus tianmuensis</name>
    <dbReference type="NCBI Taxonomy" id="624147"/>
    <lineage>
        <taxon>Bacteria</taxon>
        <taxon>Bacillati</taxon>
        <taxon>Bacillota</taxon>
        <taxon>Bacilli</taxon>
        <taxon>Bacillales</taxon>
        <taxon>Paenibacillaceae</taxon>
        <taxon>Paenibacillus</taxon>
    </lineage>
</organism>
<accession>A0A1G4Q5Y0</accession>
<evidence type="ECO:0000313" key="1">
    <source>
        <dbReference type="EMBL" id="SCW39993.1"/>
    </source>
</evidence>